<evidence type="ECO:0000313" key="11">
    <source>
        <dbReference type="Proteomes" id="UP000030746"/>
    </source>
</evidence>
<dbReference type="GO" id="GO:0046872">
    <property type="term" value="F:metal ion binding"/>
    <property type="evidence" value="ECO:0007669"/>
    <property type="project" value="UniProtKB-KW"/>
</dbReference>
<dbReference type="SMART" id="SM00608">
    <property type="entry name" value="ACR"/>
    <property type="match status" value="1"/>
</dbReference>
<dbReference type="HOGENOM" id="CLU_623014_0_0_1"/>
<evidence type="ECO:0000256" key="3">
    <source>
        <dbReference type="ARBA" id="ARBA00022801"/>
    </source>
</evidence>
<feature type="binding site" evidence="8">
    <location>
        <position position="191"/>
    </location>
    <ligand>
        <name>Zn(2+)</name>
        <dbReference type="ChEBI" id="CHEBI:29105"/>
        <note>catalytic</note>
    </ligand>
</feature>
<dbReference type="PROSITE" id="PS50215">
    <property type="entry name" value="ADAM_MEPRO"/>
    <property type="match status" value="1"/>
</dbReference>
<evidence type="ECO:0000256" key="7">
    <source>
        <dbReference type="ARBA" id="ARBA00023180"/>
    </source>
</evidence>
<dbReference type="InterPro" id="IPR024079">
    <property type="entry name" value="MetalloPept_cat_dom_sf"/>
</dbReference>
<dbReference type="InterPro" id="IPR041645">
    <property type="entry name" value="ADAMTS_CR_2"/>
</dbReference>
<gene>
    <name evidence="10" type="ORF">LOTGIDRAFT_162054</name>
</gene>
<dbReference type="SUPFAM" id="SSF55486">
    <property type="entry name" value="Metalloproteases ('zincins'), catalytic domain"/>
    <property type="match status" value="1"/>
</dbReference>
<evidence type="ECO:0000259" key="9">
    <source>
        <dbReference type="PROSITE" id="PS50215"/>
    </source>
</evidence>
<dbReference type="EMBL" id="KB201977">
    <property type="protein sequence ID" value="ESO93031.1"/>
    <property type="molecule type" value="Genomic_DNA"/>
</dbReference>
<feature type="binding site" evidence="8">
    <location>
        <position position="185"/>
    </location>
    <ligand>
        <name>Zn(2+)</name>
        <dbReference type="ChEBI" id="CHEBI:29105"/>
        <note>catalytic</note>
    </ligand>
</feature>
<dbReference type="InterPro" id="IPR006586">
    <property type="entry name" value="ADAM_Cys-rich"/>
</dbReference>
<keyword evidence="2 8" id="KW-0479">Metal-binding</keyword>
<dbReference type="Pfam" id="PF17771">
    <property type="entry name" value="ADAMTS_CR_2"/>
    <property type="match status" value="1"/>
</dbReference>
<feature type="domain" description="Peptidase M12B" evidence="9">
    <location>
        <begin position="19"/>
        <end position="248"/>
    </location>
</feature>
<proteinExistence type="predicted"/>
<keyword evidence="4 8" id="KW-0862">Zinc</keyword>
<dbReference type="Proteomes" id="UP000030746">
    <property type="component" value="Unassembled WGS sequence"/>
</dbReference>
<dbReference type="InterPro" id="IPR001590">
    <property type="entry name" value="Peptidase_M12B"/>
</dbReference>
<evidence type="ECO:0000256" key="6">
    <source>
        <dbReference type="ARBA" id="ARBA00023157"/>
    </source>
</evidence>
<dbReference type="AlphaFoldDB" id="V4AI02"/>
<dbReference type="Gene3D" id="3.40.390.10">
    <property type="entry name" value="Collagenase (Catalytic Domain)"/>
    <property type="match status" value="1"/>
</dbReference>
<dbReference type="PANTHER" id="PTHR11905:SF159">
    <property type="entry name" value="ADAM METALLOPROTEASE"/>
    <property type="match status" value="1"/>
</dbReference>
<evidence type="ECO:0000256" key="4">
    <source>
        <dbReference type="ARBA" id="ARBA00022833"/>
    </source>
</evidence>
<keyword evidence="5" id="KW-0482">Metalloprotease</keyword>
<dbReference type="KEGG" id="lgi:LOTGIDRAFT_162054"/>
<keyword evidence="1" id="KW-0645">Protease</keyword>
<keyword evidence="11" id="KW-1185">Reference proteome</keyword>
<evidence type="ECO:0000256" key="5">
    <source>
        <dbReference type="ARBA" id="ARBA00023049"/>
    </source>
</evidence>
<dbReference type="OrthoDB" id="6160558at2759"/>
<keyword evidence="6" id="KW-1015">Disulfide bond</keyword>
<evidence type="ECO:0000313" key="10">
    <source>
        <dbReference type="EMBL" id="ESO93031.1"/>
    </source>
</evidence>
<dbReference type="Pfam" id="PF13688">
    <property type="entry name" value="Reprolysin_5"/>
    <property type="match status" value="1"/>
</dbReference>
<dbReference type="RefSeq" id="XP_009056241.1">
    <property type="nucleotide sequence ID" value="XM_009057993.1"/>
</dbReference>
<keyword evidence="3" id="KW-0378">Hydrolase</keyword>
<evidence type="ECO:0000256" key="1">
    <source>
        <dbReference type="ARBA" id="ARBA00022670"/>
    </source>
</evidence>
<dbReference type="GO" id="GO:0004222">
    <property type="term" value="F:metalloendopeptidase activity"/>
    <property type="evidence" value="ECO:0007669"/>
    <property type="project" value="InterPro"/>
</dbReference>
<dbReference type="Gene3D" id="3.40.1620.60">
    <property type="match status" value="1"/>
</dbReference>
<dbReference type="CTD" id="20238897"/>
<keyword evidence="7" id="KW-0325">Glycoprotein</keyword>
<sequence>MKTVVNRRSRRYKRASKSYAVELLAVTDYTIKQRFLSRNGGSEDLANSEIKTYYAFLIMGMSERYATITNYYPDVDFSIKGAGIVISNSADDAEYHQRSNKNGILQYITALSEFTEWVYENSKNGELPTHDHAMWFTDDSLAVGKSTDVIGVAWVGTMCTKNSTSIVEEYFTGRTDQIAAHELGHSLNAVHDGDVRGCSNDDSYVMAASSYFPDDKKKSNPWIFSECSALYISYYAPEFKCLSSLSATSSLSTSVLPGQYLDADEQCRIFYGNTKSYFCRNEQLEGFGFDLMCQRMYCYDPSSSSCQTVIAKDFTSCGSEMWCFQGACVTSASAPVTLANCPQGDNKAMGCYSSACGLYDARKLVDCCQSCVGYVPVVQTKNNDKAKRGGGAVGAGAIQGPGIENENGNTICETWDLTCIYCKSNQKYMETQQCVKYRSI</sequence>
<dbReference type="PANTHER" id="PTHR11905">
    <property type="entry name" value="ADAM A DISINTEGRIN AND METALLOPROTEASE DOMAIN"/>
    <property type="match status" value="1"/>
</dbReference>
<feature type="binding site" evidence="8">
    <location>
        <position position="181"/>
    </location>
    <ligand>
        <name>Zn(2+)</name>
        <dbReference type="ChEBI" id="CHEBI:29105"/>
        <note>catalytic</note>
    </ligand>
</feature>
<dbReference type="GO" id="GO:0006509">
    <property type="term" value="P:membrane protein ectodomain proteolysis"/>
    <property type="evidence" value="ECO:0007669"/>
    <property type="project" value="TreeGrafter"/>
</dbReference>
<reference evidence="10 11" key="1">
    <citation type="journal article" date="2013" name="Nature">
        <title>Insights into bilaterian evolution from three spiralian genomes.</title>
        <authorList>
            <person name="Simakov O."/>
            <person name="Marletaz F."/>
            <person name="Cho S.J."/>
            <person name="Edsinger-Gonzales E."/>
            <person name="Havlak P."/>
            <person name="Hellsten U."/>
            <person name="Kuo D.H."/>
            <person name="Larsson T."/>
            <person name="Lv J."/>
            <person name="Arendt D."/>
            <person name="Savage R."/>
            <person name="Osoegawa K."/>
            <person name="de Jong P."/>
            <person name="Grimwood J."/>
            <person name="Chapman J.A."/>
            <person name="Shapiro H."/>
            <person name="Aerts A."/>
            <person name="Otillar R.P."/>
            <person name="Terry A.Y."/>
            <person name="Boore J.L."/>
            <person name="Grigoriev I.V."/>
            <person name="Lindberg D.R."/>
            <person name="Seaver E.C."/>
            <person name="Weisblat D.A."/>
            <person name="Putnam N.H."/>
            <person name="Rokhsar D.S."/>
        </authorList>
    </citation>
    <scope>NUCLEOTIDE SEQUENCE [LARGE SCALE GENOMIC DNA]</scope>
</reference>
<protein>
    <recommendedName>
        <fullName evidence="9">Peptidase M12B domain-containing protein</fullName>
    </recommendedName>
</protein>
<dbReference type="GeneID" id="20238897"/>
<feature type="active site" evidence="8">
    <location>
        <position position="182"/>
    </location>
</feature>
<evidence type="ECO:0000256" key="8">
    <source>
        <dbReference type="PROSITE-ProRule" id="PRU00276"/>
    </source>
</evidence>
<dbReference type="OMA" id="YWGRRYW"/>
<name>V4AI02_LOTGI</name>
<accession>V4AI02</accession>
<organism evidence="10 11">
    <name type="scientific">Lottia gigantea</name>
    <name type="common">Giant owl limpet</name>
    <dbReference type="NCBI Taxonomy" id="225164"/>
    <lineage>
        <taxon>Eukaryota</taxon>
        <taxon>Metazoa</taxon>
        <taxon>Spiralia</taxon>
        <taxon>Lophotrochozoa</taxon>
        <taxon>Mollusca</taxon>
        <taxon>Gastropoda</taxon>
        <taxon>Patellogastropoda</taxon>
        <taxon>Lottioidea</taxon>
        <taxon>Lottiidae</taxon>
        <taxon>Lottia</taxon>
    </lineage>
</organism>
<evidence type="ECO:0000256" key="2">
    <source>
        <dbReference type="ARBA" id="ARBA00022723"/>
    </source>
</evidence>
<comment type="caution">
    <text evidence="8">Lacks conserved residue(s) required for the propagation of feature annotation.</text>
</comment>